<organism evidence="1 2">
    <name type="scientific">Pseudomonas frederiksbergensis</name>
    <dbReference type="NCBI Taxonomy" id="104087"/>
    <lineage>
        <taxon>Bacteria</taxon>
        <taxon>Pseudomonadati</taxon>
        <taxon>Pseudomonadota</taxon>
        <taxon>Gammaproteobacteria</taxon>
        <taxon>Pseudomonadales</taxon>
        <taxon>Pseudomonadaceae</taxon>
        <taxon>Pseudomonas</taxon>
    </lineage>
</organism>
<dbReference type="Proteomes" id="UP000283627">
    <property type="component" value="Unassembled WGS sequence"/>
</dbReference>
<accession>A0A423KKZ4</accession>
<comment type="caution">
    <text evidence="1">The sequence shown here is derived from an EMBL/GenBank/DDBJ whole genome shotgun (WGS) entry which is preliminary data.</text>
</comment>
<evidence type="ECO:0000313" key="2">
    <source>
        <dbReference type="Proteomes" id="UP000283627"/>
    </source>
</evidence>
<evidence type="ECO:0000313" key="1">
    <source>
        <dbReference type="EMBL" id="RON54552.1"/>
    </source>
</evidence>
<dbReference type="AlphaFoldDB" id="A0A423KKZ4"/>
<proteinExistence type="predicted"/>
<gene>
    <name evidence="1" type="ORF">BK665_09470</name>
</gene>
<dbReference type="EMBL" id="MOBP01000006">
    <property type="protein sequence ID" value="RON54552.1"/>
    <property type="molecule type" value="Genomic_DNA"/>
</dbReference>
<protein>
    <submittedName>
        <fullName evidence="1">Uncharacterized protein</fullName>
    </submittedName>
</protein>
<sequence length="227" mass="24979">MTGQQLQESSELQTACSTWARQPGCTLLLLPPYKEGPLLSALDWVVEFSPDHPIVLGANSAESIVAQEVMYQLQGVQGGDHRGHTRYWKSHSSSGLFAATMLPLWSISLLNHAHLVTEFLEDLNRHTGKALAPVAKDDQSEIMLYPQDLTVMVCCYGFEVATAASLMDRLHGFAVPLLNLAHFDLPESIDRLQQGGLLNQQGLTQAGLAFLQTSKYWAFAENLKGET</sequence>
<name>A0A423KKZ4_9PSED</name>
<reference evidence="1 2" key="1">
    <citation type="submission" date="2016-10" db="EMBL/GenBank/DDBJ databases">
        <title>Comparative genome analysis of multiple Pseudomonas spp. focuses on biocontrol and plant growth promoting traits.</title>
        <authorList>
            <person name="Tao X.-Y."/>
            <person name="Taylor C.G."/>
        </authorList>
    </citation>
    <scope>NUCLEOTIDE SEQUENCE [LARGE SCALE GENOMIC DNA]</scope>
    <source>
        <strain evidence="1 2">39A2</strain>
    </source>
</reference>